<evidence type="ECO:0000313" key="1">
    <source>
        <dbReference type="EMBL" id="GIX90489.1"/>
    </source>
</evidence>
<comment type="caution">
    <text evidence="1">The sequence shown here is derived from an EMBL/GenBank/DDBJ whole genome shotgun (WGS) entry which is preliminary data.</text>
</comment>
<protein>
    <submittedName>
        <fullName evidence="1">Uncharacterized protein</fullName>
    </submittedName>
</protein>
<keyword evidence="2" id="KW-1185">Reference proteome</keyword>
<dbReference type="Proteomes" id="UP001054945">
    <property type="component" value="Unassembled WGS sequence"/>
</dbReference>
<accession>A0AAV4P0A4</accession>
<dbReference type="AlphaFoldDB" id="A0AAV4P0A4"/>
<gene>
    <name evidence="1" type="ORF">CEXT_344781</name>
</gene>
<dbReference type="EMBL" id="BPLR01021501">
    <property type="protein sequence ID" value="GIX90489.1"/>
    <property type="molecule type" value="Genomic_DNA"/>
</dbReference>
<sequence>MKGAGTLRLKEGKEKKIKNISFYGTKKVVKKSGKPKSQCRVQGWSDPLLNPYEQRSEEQAFSFKNGTAEV</sequence>
<organism evidence="1 2">
    <name type="scientific">Caerostris extrusa</name>
    <name type="common">Bark spider</name>
    <name type="synonym">Caerostris bankana</name>
    <dbReference type="NCBI Taxonomy" id="172846"/>
    <lineage>
        <taxon>Eukaryota</taxon>
        <taxon>Metazoa</taxon>
        <taxon>Ecdysozoa</taxon>
        <taxon>Arthropoda</taxon>
        <taxon>Chelicerata</taxon>
        <taxon>Arachnida</taxon>
        <taxon>Araneae</taxon>
        <taxon>Araneomorphae</taxon>
        <taxon>Entelegynae</taxon>
        <taxon>Araneoidea</taxon>
        <taxon>Araneidae</taxon>
        <taxon>Caerostris</taxon>
    </lineage>
</organism>
<reference evidence="1 2" key="1">
    <citation type="submission" date="2021-06" db="EMBL/GenBank/DDBJ databases">
        <title>Caerostris extrusa draft genome.</title>
        <authorList>
            <person name="Kono N."/>
            <person name="Arakawa K."/>
        </authorList>
    </citation>
    <scope>NUCLEOTIDE SEQUENCE [LARGE SCALE GENOMIC DNA]</scope>
</reference>
<name>A0AAV4P0A4_CAEEX</name>
<proteinExistence type="predicted"/>
<evidence type="ECO:0000313" key="2">
    <source>
        <dbReference type="Proteomes" id="UP001054945"/>
    </source>
</evidence>